<feature type="binding site" evidence="2">
    <location>
        <begin position="247"/>
        <end position="248"/>
    </location>
    <ligand>
        <name>ATP</name>
        <dbReference type="ChEBI" id="CHEBI:30616"/>
    </ligand>
</feature>
<proteinExistence type="predicted"/>
<dbReference type="InterPro" id="IPR036388">
    <property type="entry name" value="WH-like_DNA-bd_sf"/>
</dbReference>
<keyword evidence="2" id="KW-0547">Nucleotide-binding</keyword>
<evidence type="ECO:0000259" key="3">
    <source>
        <dbReference type="PROSITE" id="PS51459"/>
    </source>
</evidence>
<dbReference type="OrthoDB" id="9814400at2"/>
<dbReference type="PANTHER" id="PTHR13504:SF33">
    <property type="entry name" value="FIC FAMILY PROTEIN"/>
    <property type="match status" value="1"/>
</dbReference>
<evidence type="ECO:0000256" key="1">
    <source>
        <dbReference type="PIRSR" id="PIRSR640198-1"/>
    </source>
</evidence>
<dbReference type="GO" id="GO:0005524">
    <property type="term" value="F:ATP binding"/>
    <property type="evidence" value="ECO:0007669"/>
    <property type="project" value="UniProtKB-KW"/>
</dbReference>
<keyword evidence="5" id="KW-1185">Reference proteome</keyword>
<gene>
    <name evidence="4" type="ORF">B879_02743</name>
</gene>
<dbReference type="PROSITE" id="PS51459">
    <property type="entry name" value="FIDO"/>
    <property type="match status" value="1"/>
</dbReference>
<feature type="domain" description="Fido" evidence="3">
    <location>
        <begin position="113"/>
        <end position="269"/>
    </location>
</feature>
<dbReference type="PATRIC" id="fig|1225176.3.peg.2923"/>
<keyword evidence="2" id="KW-0067">ATP-binding</keyword>
<dbReference type="InterPro" id="IPR025230">
    <property type="entry name" value="DUF4172"/>
</dbReference>
<reference evidence="4 5" key="1">
    <citation type="journal article" date="2012" name="J. Bacteriol.">
        <title>Draft Genome Sequence of Cecembia lonarensis Strain LW9T, Isolated from Lonar Lake, a Haloalkaline Lake in India.</title>
        <authorList>
            <person name="Shivaji S."/>
            <person name="Ara S."/>
            <person name="Singh A."/>
            <person name="Pinnaka A.K."/>
        </authorList>
    </citation>
    <scope>NUCLEOTIDE SEQUENCE [LARGE SCALE GENOMIC DNA]</scope>
    <source>
        <strain evidence="4 5">LW9</strain>
    </source>
</reference>
<dbReference type="Gene3D" id="1.10.3290.10">
    <property type="entry name" value="Fido-like domain"/>
    <property type="match status" value="1"/>
</dbReference>
<dbReference type="SUPFAM" id="SSF140931">
    <property type="entry name" value="Fic-like"/>
    <property type="match status" value="1"/>
</dbReference>
<accession>K1L904</accession>
<dbReference type="Proteomes" id="UP000004478">
    <property type="component" value="Unassembled WGS sequence"/>
</dbReference>
<sequence>MHWNWQKKDWPHFVFETVSFQDSLDEFFHNAGQLLGVIKHISPTDELDLKFELLTDEALKTSEIEGEFFNRESVQSSIRRQFGLQEDIIRSSPAEFGISEMMVSLYRSIEEPLTHDIIFSWHRMLCNGRRDLKNIGSYRSGSEPMQVVSGPIGRPVVHFEAPPSESVRNEMDRFLSWFEATSPKGTTPLHPVLRAGIAHLYFVSIHPLEDGNGRIGRAIAEKALSDGLGRPSLIALSHTIEKYRKSYYEALAKNNQNLEVTGWLEYFVQIVLLAQKRSMSLVEFIVFKSKLFQKVEGRLNHRQAKLLNRMFKEGPEGFKGGLSLKNYVTISAASRATATRDLQDLVEMGVLYKTGELKGTRYHLLLQN</sequence>
<dbReference type="InterPro" id="IPR036597">
    <property type="entry name" value="Fido-like_dom_sf"/>
</dbReference>
<dbReference type="AlphaFoldDB" id="K1L904"/>
<dbReference type="Pfam" id="PF13776">
    <property type="entry name" value="DUF4172"/>
    <property type="match status" value="1"/>
</dbReference>
<feature type="binding site" evidence="2">
    <location>
        <position position="255"/>
    </location>
    <ligand>
        <name>ATP</name>
        <dbReference type="ChEBI" id="CHEBI:30616"/>
    </ligand>
</feature>
<name>K1L904_CECL9</name>
<feature type="active site" evidence="1">
    <location>
        <position position="206"/>
    </location>
</feature>
<dbReference type="Gene3D" id="1.10.10.10">
    <property type="entry name" value="Winged helix-like DNA-binding domain superfamily/Winged helix DNA-binding domain"/>
    <property type="match status" value="1"/>
</dbReference>
<evidence type="ECO:0000313" key="4">
    <source>
        <dbReference type="EMBL" id="EKB48652.1"/>
    </source>
</evidence>
<dbReference type="EMBL" id="AMGM01000046">
    <property type="protein sequence ID" value="EKB48652.1"/>
    <property type="molecule type" value="Genomic_DNA"/>
</dbReference>
<dbReference type="InterPro" id="IPR040198">
    <property type="entry name" value="Fido_containing"/>
</dbReference>
<dbReference type="PANTHER" id="PTHR13504">
    <property type="entry name" value="FIDO DOMAIN-CONTAINING PROTEIN DDB_G0283145"/>
    <property type="match status" value="1"/>
</dbReference>
<comment type="caution">
    <text evidence="4">The sequence shown here is derived from an EMBL/GenBank/DDBJ whole genome shotgun (WGS) entry which is preliminary data.</text>
</comment>
<evidence type="ECO:0000313" key="5">
    <source>
        <dbReference type="Proteomes" id="UP000004478"/>
    </source>
</evidence>
<dbReference type="InterPro" id="IPR003812">
    <property type="entry name" value="Fido"/>
</dbReference>
<evidence type="ECO:0000256" key="2">
    <source>
        <dbReference type="PIRSR" id="PIRSR640198-2"/>
    </source>
</evidence>
<dbReference type="Pfam" id="PF02661">
    <property type="entry name" value="Fic"/>
    <property type="match status" value="1"/>
</dbReference>
<dbReference type="RefSeq" id="WP_009185765.1">
    <property type="nucleotide sequence ID" value="NZ_AMGM01000046.1"/>
</dbReference>
<feature type="binding site" evidence="2">
    <location>
        <begin position="210"/>
        <end position="217"/>
    </location>
    <ligand>
        <name>ATP</name>
        <dbReference type="ChEBI" id="CHEBI:30616"/>
    </ligand>
</feature>
<organism evidence="4 5">
    <name type="scientific">Cecembia lonarensis (strain CCUG 58316 / KCTC 22772 / LW9)</name>
    <dbReference type="NCBI Taxonomy" id="1225176"/>
    <lineage>
        <taxon>Bacteria</taxon>
        <taxon>Pseudomonadati</taxon>
        <taxon>Bacteroidota</taxon>
        <taxon>Cytophagia</taxon>
        <taxon>Cytophagales</taxon>
        <taxon>Cyclobacteriaceae</taxon>
        <taxon>Cecembia</taxon>
    </lineage>
</organism>
<protein>
    <recommendedName>
        <fullName evidence="3">Fido domain-containing protein</fullName>
    </recommendedName>
</protein>